<protein>
    <submittedName>
        <fullName evidence="1">Uncharacterized protein</fullName>
    </submittedName>
</protein>
<evidence type="ECO:0000313" key="1">
    <source>
        <dbReference type="EMBL" id="QHT95214.1"/>
    </source>
</evidence>
<reference evidence="1" key="1">
    <citation type="journal article" date="2020" name="Nature">
        <title>Giant virus diversity and host interactions through global metagenomics.</title>
        <authorList>
            <person name="Schulz F."/>
            <person name="Roux S."/>
            <person name="Paez-Espino D."/>
            <person name="Jungbluth S."/>
            <person name="Walsh D.A."/>
            <person name="Denef V.J."/>
            <person name="McMahon K.D."/>
            <person name="Konstantinidis K.T."/>
            <person name="Eloe-Fadrosh E.A."/>
            <person name="Kyrpides N.C."/>
            <person name="Woyke T."/>
        </authorList>
    </citation>
    <scope>NUCLEOTIDE SEQUENCE</scope>
    <source>
        <strain evidence="1">GVMAG-M-3300024261-37</strain>
    </source>
</reference>
<accession>A0A6C0IPR9</accession>
<dbReference type="AlphaFoldDB" id="A0A6C0IPR9"/>
<dbReference type="EMBL" id="MN740236">
    <property type="protein sequence ID" value="QHT95214.1"/>
    <property type="molecule type" value="Genomic_DNA"/>
</dbReference>
<proteinExistence type="predicted"/>
<sequence length="210" mass="24360">MNDYNPMNPEQDINRKYQWCIHTASRSSSNYKSLTESNWSLAGFIPCENNSHRLCYSPSKYLFYWRKPIINSLNFTPQKPRNHYRASPPFKSSFPPFKQSANSFQSHLNIFNPISSPKSNSSTPALEVEENIVVEEDCNDFSNHCDDIQSLDVEASSPLCSINITHPINLENLTHPPNINNPTSLSFFDTFNQNRDDFFSQSFLHQKKWR</sequence>
<organism evidence="1">
    <name type="scientific">viral metagenome</name>
    <dbReference type="NCBI Taxonomy" id="1070528"/>
    <lineage>
        <taxon>unclassified sequences</taxon>
        <taxon>metagenomes</taxon>
        <taxon>organismal metagenomes</taxon>
    </lineage>
</organism>
<name>A0A6C0IPR9_9ZZZZ</name>